<dbReference type="EC" id="2.7.1.24" evidence="3 4"/>
<dbReference type="Gene3D" id="3.40.50.300">
    <property type="entry name" value="P-loop containing nucleotide triphosphate hydrolases"/>
    <property type="match status" value="1"/>
</dbReference>
<evidence type="ECO:0000313" key="5">
    <source>
        <dbReference type="EMBL" id="MCV2232452.1"/>
    </source>
</evidence>
<dbReference type="SUPFAM" id="SSF52540">
    <property type="entry name" value="P-loop containing nucleoside triphosphate hydrolases"/>
    <property type="match status" value="1"/>
</dbReference>
<comment type="function">
    <text evidence="3">Catalyzes the phosphorylation of the 3'-hydroxyl group of dephosphocoenzyme A to form coenzyme A.</text>
</comment>
<comment type="caution">
    <text evidence="5">The sequence shown here is derived from an EMBL/GenBank/DDBJ whole genome shotgun (WGS) entry which is preliminary data.</text>
</comment>
<comment type="similarity">
    <text evidence="3">Belongs to the CoaE family.</text>
</comment>
<dbReference type="PANTHER" id="PTHR10695">
    <property type="entry name" value="DEPHOSPHO-COA KINASE-RELATED"/>
    <property type="match status" value="1"/>
</dbReference>
<name>A0ABT2Y6U1_9MOLU</name>
<evidence type="ECO:0000256" key="4">
    <source>
        <dbReference type="NCBIfam" id="TIGR00152"/>
    </source>
</evidence>
<evidence type="ECO:0000256" key="2">
    <source>
        <dbReference type="ARBA" id="ARBA00022840"/>
    </source>
</evidence>
<comment type="pathway">
    <text evidence="3">Cofactor biosynthesis; coenzyme A biosynthesis; CoA from (R)-pantothenate: step 5/5.</text>
</comment>
<dbReference type="InterPro" id="IPR027417">
    <property type="entry name" value="P-loop_NTPase"/>
</dbReference>
<keyword evidence="6" id="KW-1185">Reference proteome</keyword>
<dbReference type="PANTHER" id="PTHR10695:SF46">
    <property type="entry name" value="BIFUNCTIONAL COENZYME A SYNTHASE-RELATED"/>
    <property type="match status" value="1"/>
</dbReference>
<dbReference type="PROSITE" id="PS51219">
    <property type="entry name" value="DPCK"/>
    <property type="match status" value="1"/>
</dbReference>
<keyword evidence="3" id="KW-0173">Coenzyme A biosynthesis</keyword>
<dbReference type="NCBIfam" id="TIGR00152">
    <property type="entry name" value="dephospho-CoA kinase"/>
    <property type="match status" value="1"/>
</dbReference>
<keyword evidence="1 3" id="KW-0547">Nucleotide-binding</keyword>
<reference evidence="5" key="1">
    <citation type="submission" date="2022-09" db="EMBL/GenBank/DDBJ databases">
        <title>Novel Mycoplasma species identified in domestic and wild animals.</title>
        <authorList>
            <person name="Volokhov D.V."/>
            <person name="Furtak V.A."/>
            <person name="Zagorodnyaya T.A."/>
        </authorList>
    </citation>
    <scope>NUCLEOTIDE SEQUENCE</scope>
    <source>
        <strain evidence="5">Oakley</strain>
    </source>
</reference>
<dbReference type="EMBL" id="JAOVQM010000004">
    <property type="protein sequence ID" value="MCV2232452.1"/>
    <property type="molecule type" value="Genomic_DNA"/>
</dbReference>
<dbReference type="CDD" id="cd02022">
    <property type="entry name" value="DPCK"/>
    <property type="match status" value="1"/>
</dbReference>
<dbReference type="Pfam" id="PF01121">
    <property type="entry name" value="CoaE"/>
    <property type="match status" value="1"/>
</dbReference>
<organism evidence="5 6">
    <name type="scientific">Paracholeplasma manati</name>
    <dbReference type="NCBI Taxonomy" id="591373"/>
    <lineage>
        <taxon>Bacteria</taxon>
        <taxon>Bacillati</taxon>
        <taxon>Mycoplasmatota</taxon>
        <taxon>Mollicutes</taxon>
        <taxon>Acholeplasmatales</taxon>
        <taxon>Acholeplasmataceae</taxon>
        <taxon>Paracholeplasma</taxon>
    </lineage>
</organism>
<dbReference type="GO" id="GO:0004140">
    <property type="term" value="F:dephospho-CoA kinase activity"/>
    <property type="evidence" value="ECO:0007669"/>
    <property type="project" value="UniProtKB-EC"/>
</dbReference>
<gene>
    <name evidence="3 5" type="primary">coaE</name>
    <name evidence="5" type="ORF">N7548_06395</name>
</gene>
<sequence length="192" mass="21640">MKVLGITGGIASGKSLVSQQFKQRGFTVIDADAIVHELFKKDTVLEEIKNRFPSVFDGGILQRKPLADLIFTDPIAKHDLEHILHPKVYASIQERLQSHLNEPWVVVDIPLLYETGGQSICDWVLVVYVNEETQKARLMARNQLSLDEANQRISAQLPLKDKVNQADIVIDNSGTIQKTIDRVNELIDKVFI</sequence>
<proteinExistence type="inferred from homology"/>
<accession>A0ABT2Y6U1</accession>
<dbReference type="InterPro" id="IPR001977">
    <property type="entry name" value="Depp_CoAkinase"/>
</dbReference>
<comment type="subcellular location">
    <subcellularLocation>
        <location evidence="3">Cytoplasm</location>
    </subcellularLocation>
</comment>
<feature type="binding site" evidence="3">
    <location>
        <begin position="11"/>
        <end position="16"/>
    </location>
    <ligand>
        <name>ATP</name>
        <dbReference type="ChEBI" id="CHEBI:30616"/>
    </ligand>
</feature>
<evidence type="ECO:0000256" key="3">
    <source>
        <dbReference type="HAMAP-Rule" id="MF_00376"/>
    </source>
</evidence>
<dbReference type="HAMAP" id="MF_00376">
    <property type="entry name" value="Dephospho_CoA_kinase"/>
    <property type="match status" value="1"/>
</dbReference>
<keyword evidence="3 5" id="KW-0808">Transferase</keyword>
<keyword evidence="3 5" id="KW-0418">Kinase</keyword>
<comment type="catalytic activity">
    <reaction evidence="3">
        <text>3'-dephospho-CoA + ATP = ADP + CoA + H(+)</text>
        <dbReference type="Rhea" id="RHEA:18245"/>
        <dbReference type="ChEBI" id="CHEBI:15378"/>
        <dbReference type="ChEBI" id="CHEBI:30616"/>
        <dbReference type="ChEBI" id="CHEBI:57287"/>
        <dbReference type="ChEBI" id="CHEBI:57328"/>
        <dbReference type="ChEBI" id="CHEBI:456216"/>
        <dbReference type="EC" id="2.7.1.24"/>
    </reaction>
</comment>
<evidence type="ECO:0000313" key="6">
    <source>
        <dbReference type="Proteomes" id="UP001177160"/>
    </source>
</evidence>
<dbReference type="RefSeq" id="WP_263608638.1">
    <property type="nucleotide sequence ID" value="NZ_JAOVQM010000004.1"/>
</dbReference>
<dbReference type="Proteomes" id="UP001177160">
    <property type="component" value="Unassembled WGS sequence"/>
</dbReference>
<evidence type="ECO:0000256" key="1">
    <source>
        <dbReference type="ARBA" id="ARBA00022741"/>
    </source>
</evidence>
<keyword evidence="2 3" id="KW-0067">ATP-binding</keyword>
<protein>
    <recommendedName>
        <fullName evidence="3 4">Dephospho-CoA kinase</fullName>
        <ecNumber evidence="3 4">2.7.1.24</ecNumber>
    </recommendedName>
    <alternativeName>
        <fullName evidence="3">Dephosphocoenzyme A kinase</fullName>
    </alternativeName>
</protein>
<keyword evidence="3" id="KW-0963">Cytoplasm</keyword>